<gene>
    <name evidence="3" type="ORF">J2X05_000093</name>
</gene>
<feature type="transmembrane region" description="Helical" evidence="2">
    <location>
        <begin position="68"/>
        <end position="87"/>
    </location>
</feature>
<comment type="caution">
    <text evidence="3">The sequence shown here is derived from an EMBL/GenBank/DDBJ whole genome shotgun (WGS) entry which is preliminary data.</text>
</comment>
<evidence type="ECO:0000256" key="1">
    <source>
        <dbReference type="SAM" id="MobiDB-lite"/>
    </source>
</evidence>
<dbReference type="RefSeq" id="WP_310067276.1">
    <property type="nucleotide sequence ID" value="NZ_JAVDVX010000001.1"/>
</dbReference>
<keyword evidence="2" id="KW-0472">Membrane</keyword>
<organism evidence="3 4">
    <name type="scientific">Cellvibrio fibrivorans</name>
    <dbReference type="NCBI Taxonomy" id="126350"/>
    <lineage>
        <taxon>Bacteria</taxon>
        <taxon>Pseudomonadati</taxon>
        <taxon>Pseudomonadota</taxon>
        <taxon>Gammaproteobacteria</taxon>
        <taxon>Cellvibrionales</taxon>
        <taxon>Cellvibrionaceae</taxon>
        <taxon>Cellvibrio</taxon>
    </lineage>
</organism>
<feature type="transmembrane region" description="Helical" evidence="2">
    <location>
        <begin position="139"/>
        <end position="162"/>
    </location>
</feature>
<evidence type="ECO:0000313" key="4">
    <source>
        <dbReference type="Proteomes" id="UP001253595"/>
    </source>
</evidence>
<keyword evidence="2" id="KW-1133">Transmembrane helix</keyword>
<keyword evidence="4" id="KW-1185">Reference proteome</keyword>
<feature type="transmembrane region" description="Helical" evidence="2">
    <location>
        <begin position="37"/>
        <end position="62"/>
    </location>
</feature>
<dbReference type="InterPro" id="IPR008523">
    <property type="entry name" value="DUF805"/>
</dbReference>
<accession>A0ABU1USF9</accession>
<protein>
    <submittedName>
        <fullName evidence="3">Uncharacterized membrane protein YhaH (DUF805 family)</fullName>
    </submittedName>
</protein>
<sequence length="241" mass="26829">MSTNPYQTPEGQLTTDDQAVGEIKFFSPSSRINRLRYWAHGALFAIGFYAILAVGGGLFAFVSPWVGVPIMAVAYIGLLVFSVIVMIQRLHDLNKTGWMWLLALVPFANIYLLIILIFFKGTPGRNNYGLQTPPNKTWHWVVALGFPVVALVLILAFALPAYNQYMQAMQQDFSGQYDQSQTDAYPTEYTEEGAVEDTTYSEETVEEGVSYESVEDEVIEDDAIDAAEAEVIEATESETPQ</sequence>
<feature type="transmembrane region" description="Helical" evidence="2">
    <location>
        <begin position="99"/>
        <end position="119"/>
    </location>
</feature>
<reference evidence="3 4" key="1">
    <citation type="submission" date="2023-07" db="EMBL/GenBank/DDBJ databases">
        <title>Sorghum-associated microbial communities from plants grown in Nebraska, USA.</title>
        <authorList>
            <person name="Schachtman D."/>
        </authorList>
    </citation>
    <scope>NUCLEOTIDE SEQUENCE [LARGE SCALE GENOMIC DNA]</scope>
    <source>
        <strain evidence="3 4">BE190</strain>
    </source>
</reference>
<name>A0ABU1USF9_9GAMM</name>
<dbReference type="EMBL" id="JAVDVX010000001">
    <property type="protein sequence ID" value="MDR7088090.1"/>
    <property type="molecule type" value="Genomic_DNA"/>
</dbReference>
<dbReference type="PANTHER" id="PTHR34980">
    <property type="entry name" value="INNER MEMBRANE PROTEIN-RELATED-RELATED"/>
    <property type="match status" value="1"/>
</dbReference>
<feature type="region of interest" description="Disordered" evidence="1">
    <location>
        <begin position="192"/>
        <end position="214"/>
    </location>
</feature>
<feature type="compositionally biased region" description="Acidic residues" evidence="1">
    <location>
        <begin position="192"/>
        <end position="206"/>
    </location>
</feature>
<dbReference type="PANTHER" id="PTHR34980:SF3">
    <property type="entry name" value="BLR8105 PROTEIN"/>
    <property type="match status" value="1"/>
</dbReference>
<dbReference type="Pfam" id="PF05656">
    <property type="entry name" value="DUF805"/>
    <property type="match status" value="1"/>
</dbReference>
<evidence type="ECO:0000256" key="2">
    <source>
        <dbReference type="SAM" id="Phobius"/>
    </source>
</evidence>
<proteinExistence type="predicted"/>
<dbReference type="Proteomes" id="UP001253595">
    <property type="component" value="Unassembled WGS sequence"/>
</dbReference>
<keyword evidence="2" id="KW-0812">Transmembrane</keyword>
<evidence type="ECO:0000313" key="3">
    <source>
        <dbReference type="EMBL" id="MDR7088090.1"/>
    </source>
</evidence>